<feature type="domain" description="PH" evidence="2">
    <location>
        <begin position="317"/>
        <end position="443"/>
    </location>
</feature>
<proteinExistence type="predicted"/>
<evidence type="ECO:0000256" key="1">
    <source>
        <dbReference type="SAM" id="MobiDB-lite"/>
    </source>
</evidence>
<evidence type="ECO:0000313" key="5">
    <source>
        <dbReference type="Proteomes" id="UP001220324"/>
    </source>
</evidence>
<feature type="region of interest" description="Disordered" evidence="1">
    <location>
        <begin position="170"/>
        <end position="278"/>
    </location>
</feature>
<feature type="compositionally biased region" description="Low complexity" evidence="1">
    <location>
        <begin position="234"/>
        <end position="244"/>
    </location>
</feature>
<sequence>MALRTSAEDAEDAAAGFHTFRAPLPEHAAEVTGLISDLYAISSSLTSLDALSQNVQYRRHWPRVQPDVELVRSSLKYTIEDIFDYMHRLDNGRTSPDNYKRVWVSMSRFFWDESQYALSTRLARYRVFLRELGEMVKNRNFDSSLLVSTRNGLKDLLALQEHRLLPQGLGSLGLGQVPSDPPTHRPISRPPSRNEIPRPPSRGEPLSPISPVSDRDHRRRRSFERTRPANQAHLSPQSPLSPSSGTGTFSDSIPPSVPEAPYSPLAGSVSATTNTSHSTQNDAIQYHWIREIFSSYDTETAIPTGPEEAGCFDENHPGIKQILKEKGFERILQLAFNDESEMTVYFYLRERDHRARIVCKVPHRARSSEYFCLPLNMLEVVRAGSCLQLCRRRNAGKELILWARLKFATIESMVVFFCAFLALRSQDAGRPVDDIRDYELEHEEELFGGQIVDDDYPHALRVYQDRISGAVRLQASVHKGIMDRTPVWTAFVTHQLKRRGWLKPLDSRTVAVRDLKLTILMSAEDYNPPTTNRGEHILKFGSRSDAEGFLETMKDIAMTIR</sequence>
<gene>
    <name evidence="4" type="ORF">N7494_006360</name>
</gene>
<dbReference type="Pfam" id="PF23074">
    <property type="entry name" value="PH_FT_N"/>
    <property type="match status" value="1"/>
</dbReference>
<dbReference type="Pfam" id="PF23076">
    <property type="entry name" value="PH_FT_C"/>
    <property type="match status" value="1"/>
</dbReference>
<name>A0AAD6CW69_9EURO</name>
<feature type="compositionally biased region" description="Polar residues" evidence="1">
    <location>
        <begin position="269"/>
        <end position="278"/>
    </location>
</feature>
<dbReference type="AlphaFoldDB" id="A0AAD6CW69"/>
<evidence type="ECO:0000313" key="4">
    <source>
        <dbReference type="EMBL" id="KAJ5541284.1"/>
    </source>
</evidence>
<accession>A0AAD6CW69</accession>
<dbReference type="Proteomes" id="UP001220324">
    <property type="component" value="Unassembled WGS sequence"/>
</dbReference>
<keyword evidence="5" id="KW-1185">Reference proteome</keyword>
<evidence type="ECO:0000259" key="3">
    <source>
        <dbReference type="Pfam" id="PF23076"/>
    </source>
</evidence>
<protein>
    <submittedName>
        <fullName evidence="4">Uncharacterized protein</fullName>
    </submittedName>
</protein>
<evidence type="ECO:0000259" key="2">
    <source>
        <dbReference type="Pfam" id="PF23074"/>
    </source>
</evidence>
<reference evidence="4 5" key="1">
    <citation type="journal article" date="2023" name="IMA Fungus">
        <title>Comparative genomic study of the Penicillium genus elucidates a diverse pangenome and 15 lateral gene transfer events.</title>
        <authorList>
            <person name="Petersen C."/>
            <person name="Sorensen T."/>
            <person name="Nielsen M.R."/>
            <person name="Sondergaard T.E."/>
            <person name="Sorensen J.L."/>
            <person name="Fitzpatrick D.A."/>
            <person name="Frisvad J.C."/>
            <person name="Nielsen K.L."/>
        </authorList>
    </citation>
    <scope>NUCLEOTIDE SEQUENCE [LARGE SCALE GENOMIC DNA]</scope>
    <source>
        <strain evidence="4 5">IBT 35679</strain>
    </source>
</reference>
<dbReference type="InterPro" id="IPR057082">
    <property type="entry name" value="PH_C"/>
</dbReference>
<dbReference type="InterPro" id="IPR057081">
    <property type="entry name" value="PH_N"/>
</dbReference>
<comment type="caution">
    <text evidence="4">The sequence shown here is derived from an EMBL/GenBank/DDBJ whole genome shotgun (WGS) entry which is preliminary data.</text>
</comment>
<dbReference type="EMBL" id="JAQIZZ010000005">
    <property type="protein sequence ID" value="KAJ5541284.1"/>
    <property type="molecule type" value="Genomic_DNA"/>
</dbReference>
<organism evidence="4 5">
    <name type="scientific">Penicillium frequentans</name>
    <dbReference type="NCBI Taxonomy" id="3151616"/>
    <lineage>
        <taxon>Eukaryota</taxon>
        <taxon>Fungi</taxon>
        <taxon>Dikarya</taxon>
        <taxon>Ascomycota</taxon>
        <taxon>Pezizomycotina</taxon>
        <taxon>Eurotiomycetes</taxon>
        <taxon>Eurotiomycetidae</taxon>
        <taxon>Eurotiales</taxon>
        <taxon>Aspergillaceae</taxon>
        <taxon>Penicillium</taxon>
    </lineage>
</organism>
<feature type="domain" description="PH" evidence="3">
    <location>
        <begin position="444"/>
        <end position="557"/>
    </location>
</feature>